<dbReference type="InterPro" id="IPR047765">
    <property type="entry name" value="GHMP_GYDIA-like"/>
</dbReference>
<evidence type="ECO:0008006" key="3">
    <source>
        <dbReference type="Google" id="ProtNLM"/>
    </source>
</evidence>
<sequence>MAKEFYSNGKLLLTGEYAVLDGAEALALPTKFGQSLSVTPSNEPKLSWQSFNVDGSCWFTAELAIPELKIITTNDFKVAETLTLILQQVREQNPTFLMDATGYCIKTVLTFERNWGLGTSSTLITNIALWGQVDPYQLLQHTFGGSGYDLACATAKTPLIFELKKKSVRIVPTVFKPVFADKLFFVYLNQKQDSRKAIKNYRAQPIAKTELVRRISSLTHTILHAKTLDEFERLLVEHEQLLSEVLQIPRVQTRLFPDFEGTIKSLGAWGGDFVLATGNEKTPGYFLAKGFHTVIPFEHMVL</sequence>
<dbReference type="InterPro" id="IPR020568">
    <property type="entry name" value="Ribosomal_Su5_D2-typ_SF"/>
</dbReference>
<organism evidence="1 2">
    <name type="scientific">Croceitalea dokdonensis DOKDO 023</name>
    <dbReference type="NCBI Taxonomy" id="1300341"/>
    <lineage>
        <taxon>Bacteria</taxon>
        <taxon>Pseudomonadati</taxon>
        <taxon>Bacteroidota</taxon>
        <taxon>Flavobacteriia</taxon>
        <taxon>Flavobacteriales</taxon>
        <taxon>Flavobacteriaceae</taxon>
        <taxon>Croceitalea</taxon>
    </lineage>
</organism>
<name>A0A0N8H484_9FLAO</name>
<evidence type="ECO:0000313" key="2">
    <source>
        <dbReference type="Proteomes" id="UP000050280"/>
    </source>
</evidence>
<dbReference type="SUPFAM" id="SSF54211">
    <property type="entry name" value="Ribosomal protein S5 domain 2-like"/>
    <property type="match status" value="1"/>
</dbReference>
<evidence type="ECO:0000313" key="1">
    <source>
        <dbReference type="EMBL" id="KPM32660.1"/>
    </source>
</evidence>
<accession>A0A0N8H484</accession>
<keyword evidence="2" id="KW-1185">Reference proteome</keyword>
<dbReference type="RefSeq" id="WP_054558284.1">
    <property type="nucleotide sequence ID" value="NZ_LDJX01000002.1"/>
</dbReference>
<reference evidence="1 2" key="1">
    <citation type="submission" date="2015-09" db="EMBL/GenBank/DDBJ databases">
        <title>Genome sequence of the marine flavobacterium Croceitalea dokdonensis DOKDO 023 that contains proton- and sodium-pumping rhodopsins.</title>
        <authorList>
            <person name="Kwon S.-K."/>
            <person name="Lee H.K."/>
            <person name="Kwak M.-J."/>
            <person name="Kim J.F."/>
        </authorList>
    </citation>
    <scope>NUCLEOTIDE SEQUENCE [LARGE SCALE GENOMIC DNA]</scope>
    <source>
        <strain evidence="1 2">DOKDO 023</strain>
    </source>
</reference>
<proteinExistence type="predicted"/>
<dbReference type="AlphaFoldDB" id="A0A0N8H484"/>
<dbReference type="EMBL" id="LDJX01000002">
    <property type="protein sequence ID" value="KPM32660.1"/>
    <property type="molecule type" value="Genomic_DNA"/>
</dbReference>
<dbReference type="STRING" id="1300341.I595_1086"/>
<dbReference type="NCBIfam" id="NF040656">
    <property type="entry name" value="GHMP_GYDIA"/>
    <property type="match status" value="1"/>
</dbReference>
<protein>
    <recommendedName>
        <fullName evidence="3">GHMP kinase</fullName>
    </recommendedName>
</protein>
<gene>
    <name evidence="1" type="ORF">I595_1086</name>
</gene>
<dbReference type="Gene3D" id="3.30.230.10">
    <property type="match status" value="1"/>
</dbReference>
<dbReference type="PATRIC" id="fig|1300341.3.peg.1291"/>
<dbReference type="Proteomes" id="UP000050280">
    <property type="component" value="Unassembled WGS sequence"/>
</dbReference>
<dbReference type="OrthoDB" id="5288719at2"/>
<comment type="caution">
    <text evidence="1">The sequence shown here is derived from an EMBL/GenBank/DDBJ whole genome shotgun (WGS) entry which is preliminary data.</text>
</comment>
<dbReference type="InterPro" id="IPR014721">
    <property type="entry name" value="Ribsml_uS5_D2-typ_fold_subgr"/>
</dbReference>